<accession>A0A2P2PPQ7</accession>
<name>A0A2P2PPQ7_RHIMU</name>
<organism evidence="1">
    <name type="scientific">Rhizophora mucronata</name>
    <name type="common">Asiatic mangrove</name>
    <dbReference type="NCBI Taxonomy" id="61149"/>
    <lineage>
        <taxon>Eukaryota</taxon>
        <taxon>Viridiplantae</taxon>
        <taxon>Streptophyta</taxon>
        <taxon>Embryophyta</taxon>
        <taxon>Tracheophyta</taxon>
        <taxon>Spermatophyta</taxon>
        <taxon>Magnoliopsida</taxon>
        <taxon>eudicotyledons</taxon>
        <taxon>Gunneridae</taxon>
        <taxon>Pentapetalae</taxon>
        <taxon>rosids</taxon>
        <taxon>fabids</taxon>
        <taxon>Malpighiales</taxon>
        <taxon>Rhizophoraceae</taxon>
        <taxon>Rhizophora</taxon>
    </lineage>
</organism>
<proteinExistence type="predicted"/>
<dbReference type="EMBL" id="GGEC01076115">
    <property type="protein sequence ID" value="MBX56599.1"/>
    <property type="molecule type" value="Transcribed_RNA"/>
</dbReference>
<sequence>MFIYYACLFKQGSLFAISQATKGIS</sequence>
<evidence type="ECO:0000313" key="1">
    <source>
        <dbReference type="EMBL" id="MBX56599.1"/>
    </source>
</evidence>
<reference evidence="1" key="1">
    <citation type="submission" date="2018-02" db="EMBL/GenBank/DDBJ databases">
        <title>Rhizophora mucronata_Transcriptome.</title>
        <authorList>
            <person name="Meera S.P."/>
            <person name="Sreeshan A."/>
            <person name="Augustine A."/>
        </authorList>
    </citation>
    <scope>NUCLEOTIDE SEQUENCE</scope>
    <source>
        <tissue evidence="1">Leaf</tissue>
    </source>
</reference>
<protein>
    <submittedName>
        <fullName evidence="1">Uncharacterized protein</fullName>
    </submittedName>
</protein>
<dbReference type="AlphaFoldDB" id="A0A2P2PPQ7"/>